<evidence type="ECO:0000256" key="6">
    <source>
        <dbReference type="ARBA" id="ARBA00022777"/>
    </source>
</evidence>
<keyword evidence="4 11" id="KW-0808">Transferase</keyword>
<proteinExistence type="inferred from homology"/>
<keyword evidence="5" id="KW-0479">Metal-binding</keyword>
<dbReference type="PRINTS" id="PR00476">
    <property type="entry name" value="PHFRCTKINASE"/>
</dbReference>
<comment type="similarity">
    <text evidence="9">Belongs to the phosphofructokinase type A (PFKA) family.</text>
</comment>
<evidence type="ECO:0000256" key="1">
    <source>
        <dbReference type="ARBA" id="ARBA00001946"/>
    </source>
</evidence>
<feature type="domain" description="Phosphofructokinase" evidence="10">
    <location>
        <begin position="6"/>
        <end position="299"/>
    </location>
</feature>
<comment type="cofactor">
    <cofactor evidence="1">
        <name>Mg(2+)</name>
        <dbReference type="ChEBI" id="CHEBI:18420"/>
    </cofactor>
</comment>
<gene>
    <name evidence="11" type="ordered locus">COPRO5265_0860</name>
</gene>
<dbReference type="OrthoDB" id="9802503at2"/>
<organism evidence="11 12">
    <name type="scientific">Coprothermobacter proteolyticus (strain ATCC 35245 / DSM 5265 / OCM 4 / BT)</name>
    <dbReference type="NCBI Taxonomy" id="309798"/>
    <lineage>
        <taxon>Bacteria</taxon>
        <taxon>Pseudomonadati</taxon>
        <taxon>Coprothermobacterota</taxon>
        <taxon>Coprothermobacteria</taxon>
        <taxon>Coprothermobacterales</taxon>
        <taxon>Coprothermobacteraceae</taxon>
        <taxon>Coprothermobacter</taxon>
    </lineage>
</organism>
<dbReference type="HOGENOM" id="CLU_020655_0_0_9"/>
<reference evidence="12" key="1">
    <citation type="submission" date="2008-08" db="EMBL/GenBank/DDBJ databases">
        <title>The complete genome sequence of Coprothermobacter proteolyticus strain ATCC 5245 / DSM 5265 / BT.</title>
        <authorList>
            <person name="Dodson R.J."/>
            <person name="Durkin A.S."/>
            <person name="Wu M."/>
            <person name="Eisen J."/>
            <person name="Sutton G."/>
        </authorList>
    </citation>
    <scope>NUCLEOTIDE SEQUENCE [LARGE SCALE GENOMIC DNA]</scope>
    <source>
        <strain evidence="12">ATCC 35245 / DSM 5265 / OCM 4 / BT</strain>
    </source>
</reference>
<dbReference type="GO" id="GO:0003872">
    <property type="term" value="F:6-phosphofructokinase activity"/>
    <property type="evidence" value="ECO:0007669"/>
    <property type="project" value="UniProtKB-EC"/>
</dbReference>
<keyword evidence="6 11" id="KW-0418">Kinase</keyword>
<dbReference type="eggNOG" id="COG0205">
    <property type="taxonomic scope" value="Bacteria"/>
</dbReference>
<evidence type="ECO:0000313" key="12">
    <source>
        <dbReference type="Proteomes" id="UP000001732"/>
    </source>
</evidence>
<protein>
    <submittedName>
        <fullName evidence="11">6-phosphofructokinase 1 (Phosphofructokinase 1)(Phosphohexokinase 1) (ATP-PFK)</fullName>
        <ecNumber evidence="11">2.7.1.11</ecNumber>
    </submittedName>
</protein>
<evidence type="ECO:0000256" key="4">
    <source>
        <dbReference type="ARBA" id="ARBA00022679"/>
    </source>
</evidence>
<dbReference type="KEGG" id="cpo:COPRO5265_0860"/>
<evidence type="ECO:0000259" key="10">
    <source>
        <dbReference type="Pfam" id="PF00365"/>
    </source>
</evidence>
<dbReference type="RefSeq" id="WP_012544741.1">
    <property type="nucleotide sequence ID" value="NC_011295.1"/>
</dbReference>
<keyword evidence="7" id="KW-0460">Magnesium</keyword>
<accession>B5Y8V1</accession>
<evidence type="ECO:0000256" key="5">
    <source>
        <dbReference type="ARBA" id="ARBA00022723"/>
    </source>
</evidence>
<dbReference type="GO" id="GO:0061621">
    <property type="term" value="P:canonical glycolysis"/>
    <property type="evidence" value="ECO:0007669"/>
    <property type="project" value="TreeGrafter"/>
</dbReference>
<dbReference type="GO" id="GO:0070095">
    <property type="term" value="F:fructose-6-phosphate binding"/>
    <property type="evidence" value="ECO:0007669"/>
    <property type="project" value="TreeGrafter"/>
</dbReference>
<dbReference type="GO" id="GO:0005945">
    <property type="term" value="C:6-phosphofructokinase complex"/>
    <property type="evidence" value="ECO:0007669"/>
    <property type="project" value="TreeGrafter"/>
</dbReference>
<dbReference type="PROSITE" id="PS00433">
    <property type="entry name" value="PHOSPHOFRUCTOKINASE"/>
    <property type="match status" value="1"/>
</dbReference>
<dbReference type="InterPro" id="IPR015912">
    <property type="entry name" value="Phosphofructokinase_CS"/>
</dbReference>
<dbReference type="PANTHER" id="PTHR13697:SF52">
    <property type="entry name" value="ATP-DEPENDENT 6-PHOSPHOFRUCTOKINASE 3"/>
    <property type="match status" value="1"/>
</dbReference>
<dbReference type="GO" id="GO:0006002">
    <property type="term" value="P:fructose 6-phosphate metabolic process"/>
    <property type="evidence" value="ECO:0007669"/>
    <property type="project" value="InterPro"/>
</dbReference>
<dbReference type="InterPro" id="IPR035966">
    <property type="entry name" value="PKF_sf"/>
</dbReference>
<dbReference type="SUPFAM" id="SSF53784">
    <property type="entry name" value="Phosphofructokinase"/>
    <property type="match status" value="1"/>
</dbReference>
<evidence type="ECO:0000256" key="7">
    <source>
        <dbReference type="ARBA" id="ARBA00022842"/>
    </source>
</evidence>
<dbReference type="STRING" id="309798.COPRO5265_0860"/>
<dbReference type="PIRSF" id="PIRSF000532">
    <property type="entry name" value="ATP_PFK_prok"/>
    <property type="match status" value="1"/>
</dbReference>
<dbReference type="EC" id="2.7.1.11" evidence="11"/>
<dbReference type="UniPathway" id="UPA00109">
    <property type="reaction ID" value="UER00182"/>
</dbReference>
<evidence type="ECO:0000256" key="9">
    <source>
        <dbReference type="ARBA" id="ARBA00038478"/>
    </source>
</evidence>
<name>B5Y8V1_COPPD</name>
<dbReference type="InterPro" id="IPR000023">
    <property type="entry name" value="Phosphofructokinase_dom"/>
</dbReference>
<dbReference type="GO" id="GO:0005524">
    <property type="term" value="F:ATP binding"/>
    <property type="evidence" value="ECO:0007669"/>
    <property type="project" value="InterPro"/>
</dbReference>
<evidence type="ECO:0000256" key="2">
    <source>
        <dbReference type="ARBA" id="ARBA00004679"/>
    </source>
</evidence>
<dbReference type="Pfam" id="PF00365">
    <property type="entry name" value="PFK"/>
    <property type="match status" value="1"/>
</dbReference>
<dbReference type="AlphaFoldDB" id="B5Y8V1"/>
<dbReference type="GO" id="GO:0016208">
    <property type="term" value="F:AMP binding"/>
    <property type="evidence" value="ECO:0007669"/>
    <property type="project" value="TreeGrafter"/>
</dbReference>
<evidence type="ECO:0000256" key="8">
    <source>
        <dbReference type="ARBA" id="ARBA00023152"/>
    </source>
</evidence>
<dbReference type="GO" id="GO:0030388">
    <property type="term" value="P:fructose 1,6-bisphosphate metabolic process"/>
    <property type="evidence" value="ECO:0007669"/>
    <property type="project" value="TreeGrafter"/>
</dbReference>
<reference evidence="11 12" key="2">
    <citation type="journal article" date="2014" name="Genome Announc.">
        <title>Complete Genome Sequence of Coprothermobacter proteolyticus DSM 5265.</title>
        <authorList>
            <person name="Alexiev A."/>
            <person name="Coil D.A."/>
            <person name="Badger J.H."/>
            <person name="Enticknap J."/>
            <person name="Ward N."/>
            <person name="Robb F.T."/>
            <person name="Eisen J.A."/>
        </authorList>
    </citation>
    <scope>NUCLEOTIDE SEQUENCE [LARGE SCALE GENOMIC DNA]</scope>
    <source>
        <strain evidence="12">ATCC 35245 / DSM 5265 / OCM 4 / BT</strain>
    </source>
</reference>
<keyword evidence="12" id="KW-1185">Reference proteome</keyword>
<keyword evidence="8" id="KW-0324">Glycolysis</keyword>
<dbReference type="GO" id="GO:0048029">
    <property type="term" value="F:monosaccharide binding"/>
    <property type="evidence" value="ECO:0007669"/>
    <property type="project" value="TreeGrafter"/>
</dbReference>
<dbReference type="Gene3D" id="3.40.50.450">
    <property type="match status" value="1"/>
</dbReference>
<dbReference type="GO" id="GO:0046872">
    <property type="term" value="F:metal ion binding"/>
    <property type="evidence" value="ECO:0007669"/>
    <property type="project" value="UniProtKB-KW"/>
</dbReference>
<dbReference type="Proteomes" id="UP000001732">
    <property type="component" value="Chromosome"/>
</dbReference>
<sequence>MDNIKRLGVLTGGGDAPGLNPAIRGVFYKAVELGYEVIGIKDGWKGLLEKETIVLSKADVDSALTKGGTILGSSRTNPYKREGGKEIAYENFKELGLSGLIAIGGEDTLGVAGQLVRDYQLPINGVPKTIDFDVPETDFTLGFFTALEVTTDILERLQDTAKSHHRVMVLEVMGRHAGWLGLFTAVAGGADYVLVPEKKADIEELIAKTKRALSDKGFAVVVVSEGAVLDESMLKDRPVDEFGHVQLGGMGEVVAQFLEKSLNTEVKCVILGHAQRGGKPSVIDRILPQLQALKAVEWLDKGQTGVLAAYKEGTIKPVDLTLVVGKNRPLPESLIDDFGVFFKG</sequence>
<keyword evidence="3" id="KW-0963">Cytoplasm</keyword>
<evidence type="ECO:0000313" key="11">
    <source>
        <dbReference type="EMBL" id="ACI18091.1"/>
    </source>
</evidence>
<dbReference type="InterPro" id="IPR012003">
    <property type="entry name" value="ATP_PFK_prok-type"/>
</dbReference>
<dbReference type="InterPro" id="IPR022953">
    <property type="entry name" value="ATP_PFK"/>
</dbReference>
<dbReference type="NCBIfam" id="NF002872">
    <property type="entry name" value="PRK03202.1"/>
    <property type="match status" value="1"/>
</dbReference>
<dbReference type="Gene3D" id="3.40.50.460">
    <property type="entry name" value="Phosphofructokinase domain"/>
    <property type="match status" value="1"/>
</dbReference>
<dbReference type="EMBL" id="CP001145">
    <property type="protein sequence ID" value="ACI18091.1"/>
    <property type="molecule type" value="Genomic_DNA"/>
</dbReference>
<comment type="pathway">
    <text evidence="2">Carbohydrate degradation; glycolysis; D-glyceraldehyde 3-phosphate and glycerone phosphate from D-glucose: step 3/4.</text>
</comment>
<evidence type="ECO:0000256" key="3">
    <source>
        <dbReference type="ARBA" id="ARBA00022490"/>
    </source>
</evidence>
<dbReference type="PANTHER" id="PTHR13697">
    <property type="entry name" value="PHOSPHOFRUCTOKINASE"/>
    <property type="match status" value="1"/>
</dbReference>
<dbReference type="GO" id="GO:0042802">
    <property type="term" value="F:identical protein binding"/>
    <property type="evidence" value="ECO:0007669"/>
    <property type="project" value="TreeGrafter"/>
</dbReference>